<feature type="compositionally biased region" description="Low complexity" evidence="2">
    <location>
        <begin position="96"/>
        <end position="107"/>
    </location>
</feature>
<protein>
    <recommendedName>
        <fullName evidence="3">t-SNARE coiled-coil homology domain-containing protein</fullName>
    </recommendedName>
</protein>
<sequence>MKKFFSKKSEEEERTSMFGRKKPASPAPQDSNPYAQQPAADPYANSSVPNAIPPPRNGLPSGPRPGGLPGGPAPRTTYGTSPAVNGGSYGAPPPAYSGSPEPSSGYGNNKFGAPGGYGGSRYASGDSKASTSSSDSARGQIFSQRPGGYGGLASPEEEVHSVTSSATAAPGGSPSFSAPRQNTWDSASTAPPRYAAGDSHDCYGVPRERTVEEQQEDQAQATKGKVKYYQNETLGSTERSMANLENTLETANGVVFNIVGQGERLGRVNKNLDQSEMQNRLARDQTTQLNRVNRSILLPSGYSKKKQEAINEERLANEKREKEQREESRRAGYQDNQRAQAALSSFGKPLLGTSGKKKDYSDYGDYTFDDDDGTQAETERKINNNIDMMGTMMGRLHQTAVFIGEEVEAQNKQIDQITEKTDRVDDQVRRNRMKLDNIR</sequence>
<feature type="compositionally biased region" description="Low complexity" evidence="2">
    <location>
        <begin position="161"/>
        <end position="179"/>
    </location>
</feature>
<dbReference type="GO" id="GO:0006906">
    <property type="term" value="P:vesicle fusion"/>
    <property type="evidence" value="ECO:0007669"/>
    <property type="project" value="TreeGrafter"/>
</dbReference>
<dbReference type="PANTHER" id="PTHR19305:SF9">
    <property type="entry name" value="SYNAPTOSOMAL-ASSOCIATED PROTEIN 29"/>
    <property type="match status" value="1"/>
</dbReference>
<proteinExistence type="inferred from homology"/>
<dbReference type="PROSITE" id="PS50192">
    <property type="entry name" value="T_SNARE"/>
    <property type="match status" value="1"/>
</dbReference>
<dbReference type="Gene3D" id="1.20.5.110">
    <property type="match status" value="2"/>
</dbReference>
<feature type="compositionally biased region" description="Low complexity" evidence="2">
    <location>
        <begin position="123"/>
        <end position="137"/>
    </location>
</feature>
<feature type="region of interest" description="Disordered" evidence="2">
    <location>
        <begin position="1"/>
        <end position="201"/>
    </location>
</feature>
<dbReference type="EMBL" id="JAULSO010000001">
    <property type="protein sequence ID" value="KAK3694718.1"/>
    <property type="molecule type" value="Genomic_DNA"/>
</dbReference>
<evidence type="ECO:0000313" key="4">
    <source>
        <dbReference type="EMBL" id="KAK3694718.1"/>
    </source>
</evidence>
<feature type="compositionally biased region" description="Low complexity" evidence="2">
    <location>
        <begin position="33"/>
        <end position="44"/>
    </location>
</feature>
<dbReference type="GO" id="GO:0005484">
    <property type="term" value="F:SNAP receptor activity"/>
    <property type="evidence" value="ECO:0007669"/>
    <property type="project" value="TreeGrafter"/>
</dbReference>
<dbReference type="GO" id="GO:0019905">
    <property type="term" value="F:syntaxin binding"/>
    <property type="evidence" value="ECO:0007669"/>
    <property type="project" value="TreeGrafter"/>
</dbReference>
<dbReference type="SUPFAM" id="SSF58038">
    <property type="entry name" value="SNARE fusion complex"/>
    <property type="match status" value="2"/>
</dbReference>
<evidence type="ECO:0000313" key="5">
    <source>
        <dbReference type="Proteomes" id="UP001270362"/>
    </source>
</evidence>
<feature type="compositionally biased region" description="Basic and acidic residues" evidence="2">
    <location>
        <begin position="305"/>
        <end position="332"/>
    </location>
</feature>
<feature type="region of interest" description="Disordered" evidence="2">
    <location>
        <begin position="344"/>
        <end position="363"/>
    </location>
</feature>
<name>A0AAE1CHW8_9PEZI</name>
<reference evidence="4" key="2">
    <citation type="submission" date="2023-06" db="EMBL/GenBank/DDBJ databases">
        <authorList>
            <consortium name="Lawrence Berkeley National Laboratory"/>
            <person name="Haridas S."/>
            <person name="Hensen N."/>
            <person name="Bonometti L."/>
            <person name="Westerberg I."/>
            <person name="Brannstrom I.O."/>
            <person name="Guillou S."/>
            <person name="Cros-Aarteil S."/>
            <person name="Calhoun S."/>
            <person name="Kuo A."/>
            <person name="Mondo S."/>
            <person name="Pangilinan J."/>
            <person name="Riley R."/>
            <person name="Labutti K."/>
            <person name="Andreopoulos B."/>
            <person name="Lipzen A."/>
            <person name="Chen C."/>
            <person name="Yanf M."/>
            <person name="Daum C."/>
            <person name="Ng V."/>
            <person name="Clum A."/>
            <person name="Steindorff A."/>
            <person name="Ohm R."/>
            <person name="Martin F."/>
            <person name="Silar P."/>
            <person name="Natvig D."/>
            <person name="Lalanne C."/>
            <person name="Gautier V."/>
            <person name="Ament-Velasquez S.L."/>
            <person name="Kruys A."/>
            <person name="Hutchinson M.I."/>
            <person name="Powell A.J."/>
            <person name="Barry K."/>
            <person name="Miller A.N."/>
            <person name="Grigoriev I.V."/>
            <person name="Debuchy R."/>
            <person name="Gladieux P."/>
            <person name="Thoren M.H."/>
            <person name="Johannesson H."/>
        </authorList>
    </citation>
    <scope>NUCLEOTIDE SEQUENCE</scope>
    <source>
        <strain evidence="4">CBS 314.62</strain>
    </source>
</reference>
<dbReference type="GO" id="GO:0031201">
    <property type="term" value="C:SNARE complex"/>
    <property type="evidence" value="ECO:0007669"/>
    <property type="project" value="TreeGrafter"/>
</dbReference>
<dbReference type="Proteomes" id="UP001270362">
    <property type="component" value="Unassembled WGS sequence"/>
</dbReference>
<accession>A0AAE1CHW8</accession>
<gene>
    <name evidence="4" type="ORF">B0T22DRAFT_453268</name>
</gene>
<evidence type="ECO:0000259" key="3">
    <source>
        <dbReference type="PROSITE" id="PS50192"/>
    </source>
</evidence>
<feature type="region of interest" description="Disordered" evidence="2">
    <location>
        <begin position="292"/>
        <end position="338"/>
    </location>
</feature>
<dbReference type="AlphaFoldDB" id="A0AAE1CHW8"/>
<dbReference type="InterPro" id="IPR000727">
    <property type="entry name" value="T_SNARE_dom"/>
</dbReference>
<organism evidence="4 5">
    <name type="scientific">Podospora appendiculata</name>
    <dbReference type="NCBI Taxonomy" id="314037"/>
    <lineage>
        <taxon>Eukaryota</taxon>
        <taxon>Fungi</taxon>
        <taxon>Dikarya</taxon>
        <taxon>Ascomycota</taxon>
        <taxon>Pezizomycotina</taxon>
        <taxon>Sordariomycetes</taxon>
        <taxon>Sordariomycetidae</taxon>
        <taxon>Sordariales</taxon>
        <taxon>Podosporaceae</taxon>
        <taxon>Podospora</taxon>
    </lineage>
</organism>
<dbReference type="GO" id="GO:0005886">
    <property type="term" value="C:plasma membrane"/>
    <property type="evidence" value="ECO:0007669"/>
    <property type="project" value="TreeGrafter"/>
</dbReference>
<dbReference type="SMART" id="SM00397">
    <property type="entry name" value="t_SNARE"/>
    <property type="match status" value="1"/>
</dbReference>
<evidence type="ECO:0000256" key="1">
    <source>
        <dbReference type="ARBA" id="ARBA00009480"/>
    </source>
</evidence>
<feature type="compositionally biased region" description="Polar residues" evidence="2">
    <location>
        <begin position="180"/>
        <end position="189"/>
    </location>
</feature>
<comment type="similarity">
    <text evidence="1">Belongs to the SNAP-25 family.</text>
</comment>
<comment type="caution">
    <text evidence="4">The sequence shown here is derived from an EMBL/GenBank/DDBJ whole genome shotgun (WGS) entry which is preliminary data.</text>
</comment>
<dbReference type="PANTHER" id="PTHR19305">
    <property type="entry name" value="SYNAPTOSOMAL ASSOCIATED PROTEIN"/>
    <property type="match status" value="1"/>
</dbReference>
<keyword evidence="5" id="KW-1185">Reference proteome</keyword>
<dbReference type="CDD" id="cd15857">
    <property type="entry name" value="SNARE_SEC9C"/>
    <property type="match status" value="1"/>
</dbReference>
<dbReference type="GO" id="GO:0006887">
    <property type="term" value="P:exocytosis"/>
    <property type="evidence" value="ECO:0007669"/>
    <property type="project" value="TreeGrafter"/>
</dbReference>
<feature type="domain" description="T-SNARE coiled-coil homology" evidence="3">
    <location>
        <begin position="376"/>
        <end position="438"/>
    </location>
</feature>
<evidence type="ECO:0000256" key="2">
    <source>
        <dbReference type="SAM" id="MobiDB-lite"/>
    </source>
</evidence>
<reference evidence="4" key="1">
    <citation type="journal article" date="2023" name="Mol. Phylogenet. Evol.">
        <title>Genome-scale phylogeny and comparative genomics of the fungal order Sordariales.</title>
        <authorList>
            <person name="Hensen N."/>
            <person name="Bonometti L."/>
            <person name="Westerberg I."/>
            <person name="Brannstrom I.O."/>
            <person name="Guillou S."/>
            <person name="Cros-Aarteil S."/>
            <person name="Calhoun S."/>
            <person name="Haridas S."/>
            <person name="Kuo A."/>
            <person name="Mondo S."/>
            <person name="Pangilinan J."/>
            <person name="Riley R."/>
            <person name="LaButti K."/>
            <person name="Andreopoulos B."/>
            <person name="Lipzen A."/>
            <person name="Chen C."/>
            <person name="Yan M."/>
            <person name="Daum C."/>
            <person name="Ng V."/>
            <person name="Clum A."/>
            <person name="Steindorff A."/>
            <person name="Ohm R.A."/>
            <person name="Martin F."/>
            <person name="Silar P."/>
            <person name="Natvig D.O."/>
            <person name="Lalanne C."/>
            <person name="Gautier V."/>
            <person name="Ament-Velasquez S.L."/>
            <person name="Kruys A."/>
            <person name="Hutchinson M.I."/>
            <person name="Powell A.J."/>
            <person name="Barry K."/>
            <person name="Miller A.N."/>
            <person name="Grigoriev I.V."/>
            <person name="Debuchy R."/>
            <person name="Gladieux P."/>
            <person name="Hiltunen Thoren M."/>
            <person name="Johannesson H."/>
        </authorList>
    </citation>
    <scope>NUCLEOTIDE SEQUENCE</scope>
    <source>
        <strain evidence="4">CBS 314.62</strain>
    </source>
</reference>